<dbReference type="EMBL" id="CM035412">
    <property type="protein sequence ID" value="KAH7433936.1"/>
    <property type="molecule type" value="Genomic_DNA"/>
</dbReference>
<evidence type="ECO:0000313" key="3">
    <source>
        <dbReference type="Proteomes" id="UP000825935"/>
    </source>
</evidence>
<reference evidence="2" key="1">
    <citation type="submission" date="2021-08" db="EMBL/GenBank/DDBJ databases">
        <title>WGS assembly of Ceratopteris richardii.</title>
        <authorList>
            <person name="Marchant D.B."/>
            <person name="Chen G."/>
            <person name="Jenkins J."/>
            <person name="Shu S."/>
            <person name="Leebens-Mack J."/>
            <person name="Grimwood J."/>
            <person name="Schmutz J."/>
            <person name="Soltis P."/>
            <person name="Soltis D."/>
            <person name="Chen Z.-H."/>
        </authorList>
    </citation>
    <scope>NUCLEOTIDE SEQUENCE</scope>
    <source>
        <strain evidence="2">Whitten #5841</strain>
        <tissue evidence="2">Leaf</tissue>
    </source>
</reference>
<dbReference type="EMBL" id="CM035412">
    <property type="protein sequence ID" value="KAH7433937.1"/>
    <property type="molecule type" value="Genomic_DNA"/>
</dbReference>
<dbReference type="PANTHER" id="PTHR31105">
    <property type="entry name" value="EXTRA-LARGE G-PROTEIN-LIKE"/>
    <property type="match status" value="1"/>
</dbReference>
<feature type="compositionally biased region" description="Low complexity" evidence="1">
    <location>
        <begin position="631"/>
        <end position="643"/>
    </location>
</feature>
<accession>A0A8T2UD98</accession>
<evidence type="ECO:0000256" key="1">
    <source>
        <dbReference type="SAM" id="MobiDB-lite"/>
    </source>
</evidence>
<dbReference type="AlphaFoldDB" id="A0A8T2UD98"/>
<dbReference type="EMBL" id="CM035412">
    <property type="protein sequence ID" value="KAH7433934.1"/>
    <property type="molecule type" value="Genomic_DNA"/>
</dbReference>
<dbReference type="InterPro" id="IPR040244">
    <property type="entry name" value="EDR4-like"/>
</dbReference>
<dbReference type="OrthoDB" id="2020426at2759"/>
<name>A0A8T2UD98_CERRI</name>
<dbReference type="PANTHER" id="PTHR31105:SF42">
    <property type="entry name" value="OS02G0258300 PROTEIN"/>
    <property type="match status" value="1"/>
</dbReference>
<proteinExistence type="predicted"/>
<comment type="caution">
    <text evidence="2">The sequence shown here is derived from an EMBL/GenBank/DDBJ whole genome shotgun (WGS) entry which is preliminary data.</text>
</comment>
<dbReference type="Proteomes" id="UP000825935">
    <property type="component" value="Chromosome 7"/>
</dbReference>
<sequence>MRFQEGGHGDSIKTQESFECFLLRLLLRLKEDAIDDADWAWGMMLRFATSQLDACNSCLENGLQPMTEEEPTSWLVACRKEDLAEGKFTERQSRREIYTGKFTERQSHHGVKQEARISTKAGRYRRPGIEYRRPRTKRATLQQPCQLCVPACSSNFECRGWDKETDEPEACREGLQTWNRGFVVRPGCPSSHGYHHPQYQSDCCNEWSRSSLDCLHHHDLHHECPSLSRFGCRRCCYRFQQYRIPSTSRDVQKSVVGHPPLAPSSHPCCLCLLPEQGHVTPCPRDCPCVGSITTTNTGNNHELNHVDLCGQRRSHHVATYDINLYSEHRASSRRPTENVPKLRPPFPSSASPPYLICQHCQRLLHLPVQGSKNVNMHGYVRKIKCTLCRGISYFSRRVPSSSNAALRGGHASALYAASQAQNAETQLEAVHSLNDVCESSDTPLERAECKYATEERSDGLGFVLETENMCEQGLDAGIIESNAKQTSPVYGNKTLKTRLQVEQEKIVNDDISVALSSNDAIFKCLYEQCRKGYECSSVPKLNPEFAGINSLQDWLHSLQQDCFFDCPPTPVIGNDSVCGVASPFSDRRSGEARFTHEPPLHSLFGYKSARDLLYRTFSSDDDTLRAPSDMNSSPSTSNASTNTFKPPEFTIQGESVPSSPPAQTQRDDIVSNTCNSPESSASSLVKLLKEGFKEFGKHRIIVNGHPLCEAARKRAEVQAGKMRPGKYWYDSRAGFWGVVGGPCLGVIPPFIEELHHPMAVDCSNGDSQVFVNGRELHHKDLVILSERGLPELPGRAYIISFDGTVIDQVSGQELMHLGKLAPTVEKRGQGFGMYAKKIQ</sequence>
<keyword evidence="3" id="KW-1185">Reference proteome</keyword>
<organism evidence="2 3">
    <name type="scientific">Ceratopteris richardii</name>
    <name type="common">Triangle waterfern</name>
    <dbReference type="NCBI Taxonomy" id="49495"/>
    <lineage>
        <taxon>Eukaryota</taxon>
        <taxon>Viridiplantae</taxon>
        <taxon>Streptophyta</taxon>
        <taxon>Embryophyta</taxon>
        <taxon>Tracheophyta</taxon>
        <taxon>Polypodiopsida</taxon>
        <taxon>Polypodiidae</taxon>
        <taxon>Polypodiales</taxon>
        <taxon>Pteridineae</taxon>
        <taxon>Pteridaceae</taxon>
        <taxon>Parkerioideae</taxon>
        <taxon>Ceratopteris</taxon>
    </lineage>
</organism>
<feature type="region of interest" description="Disordered" evidence="1">
    <location>
        <begin position="623"/>
        <end position="679"/>
    </location>
</feature>
<dbReference type="GO" id="GO:1900150">
    <property type="term" value="P:regulation of defense response to fungus"/>
    <property type="evidence" value="ECO:0007669"/>
    <property type="project" value="InterPro"/>
</dbReference>
<feature type="compositionally biased region" description="Polar residues" evidence="1">
    <location>
        <begin position="652"/>
        <end position="679"/>
    </location>
</feature>
<gene>
    <name evidence="2" type="ORF">KP509_07G093700</name>
</gene>
<dbReference type="EMBL" id="CM035412">
    <property type="protein sequence ID" value="KAH7433935.1"/>
    <property type="molecule type" value="Genomic_DNA"/>
</dbReference>
<protein>
    <submittedName>
        <fullName evidence="2">Uncharacterized protein</fullName>
    </submittedName>
</protein>
<evidence type="ECO:0000313" key="2">
    <source>
        <dbReference type="EMBL" id="KAH7433937.1"/>
    </source>
</evidence>